<dbReference type="OrthoDB" id="1021352at2759"/>
<evidence type="ECO:0000313" key="2">
    <source>
        <dbReference type="Proteomes" id="UP000029121"/>
    </source>
</evidence>
<dbReference type="Proteomes" id="UP000029121">
    <property type="component" value="Unassembled WGS sequence"/>
</dbReference>
<evidence type="ECO:0000313" key="1">
    <source>
        <dbReference type="EMBL" id="EOA17743.1"/>
    </source>
</evidence>
<protein>
    <submittedName>
        <fullName evidence="1">Uncharacterized protein</fullName>
    </submittedName>
</protein>
<reference evidence="2" key="1">
    <citation type="journal article" date="2013" name="Nat. Genet.">
        <title>The Capsella rubella genome and the genomic consequences of rapid mating system evolution.</title>
        <authorList>
            <person name="Slotte T."/>
            <person name="Hazzouri K.M."/>
            <person name="Agren J.A."/>
            <person name="Koenig D."/>
            <person name="Maumus F."/>
            <person name="Guo Y.L."/>
            <person name="Steige K."/>
            <person name="Platts A.E."/>
            <person name="Escobar J.S."/>
            <person name="Newman L.K."/>
            <person name="Wang W."/>
            <person name="Mandakova T."/>
            <person name="Vello E."/>
            <person name="Smith L.M."/>
            <person name="Henz S.R."/>
            <person name="Steffen J."/>
            <person name="Takuno S."/>
            <person name="Brandvain Y."/>
            <person name="Coop G."/>
            <person name="Andolfatto P."/>
            <person name="Hu T.T."/>
            <person name="Blanchette M."/>
            <person name="Clark R.M."/>
            <person name="Quesneville H."/>
            <person name="Nordborg M."/>
            <person name="Gaut B.S."/>
            <person name="Lysak M.A."/>
            <person name="Jenkins J."/>
            <person name="Grimwood J."/>
            <person name="Chapman J."/>
            <person name="Prochnik S."/>
            <person name="Shu S."/>
            <person name="Rokhsar D."/>
            <person name="Schmutz J."/>
            <person name="Weigel D."/>
            <person name="Wright S.I."/>
        </authorList>
    </citation>
    <scope>NUCLEOTIDE SEQUENCE [LARGE SCALE GENOMIC DNA]</scope>
    <source>
        <strain evidence="2">cv. Monte Gargano</strain>
    </source>
</reference>
<sequence>MAMAQMDKNRKVAHKGFEMLDMYLPYLFPKPESDIKEPVVSHPTEHIKFFGGARPFVGNPNRAERQKGRPINCDEAVRLYGGVLTKEFRNRK</sequence>
<proteinExistence type="predicted"/>
<name>R0H2K8_9BRAS</name>
<accession>R0H2K8</accession>
<gene>
    <name evidence="1" type="ORF">CARUB_v10006127mg</name>
</gene>
<organism evidence="1 2">
    <name type="scientific">Capsella rubella</name>
    <dbReference type="NCBI Taxonomy" id="81985"/>
    <lineage>
        <taxon>Eukaryota</taxon>
        <taxon>Viridiplantae</taxon>
        <taxon>Streptophyta</taxon>
        <taxon>Embryophyta</taxon>
        <taxon>Tracheophyta</taxon>
        <taxon>Spermatophyta</taxon>
        <taxon>Magnoliopsida</taxon>
        <taxon>eudicotyledons</taxon>
        <taxon>Gunneridae</taxon>
        <taxon>Pentapetalae</taxon>
        <taxon>rosids</taxon>
        <taxon>malvids</taxon>
        <taxon>Brassicales</taxon>
        <taxon>Brassicaceae</taxon>
        <taxon>Camelineae</taxon>
        <taxon>Capsella</taxon>
    </lineage>
</organism>
<dbReference type="AlphaFoldDB" id="R0H2K8"/>
<keyword evidence="2" id="KW-1185">Reference proteome</keyword>
<dbReference type="EMBL" id="KB870811">
    <property type="protein sequence ID" value="EOA17743.1"/>
    <property type="molecule type" value="Genomic_DNA"/>
</dbReference>
<dbReference type="KEGG" id="crb:17879920"/>